<comment type="caution">
    <text evidence="2">The sequence shown here is derived from an EMBL/GenBank/DDBJ whole genome shotgun (WGS) entry which is preliminary data.</text>
</comment>
<feature type="transmembrane region" description="Helical" evidence="1">
    <location>
        <begin position="698"/>
        <end position="720"/>
    </location>
</feature>
<feature type="transmembrane region" description="Helical" evidence="1">
    <location>
        <begin position="671"/>
        <end position="692"/>
    </location>
</feature>
<keyword evidence="1" id="KW-1133">Transmembrane helix</keyword>
<dbReference type="InterPro" id="IPR050545">
    <property type="entry name" value="Mycobact_MmpL"/>
</dbReference>
<reference evidence="2 3" key="1">
    <citation type="submission" date="2023-11" db="EMBL/GenBank/DDBJ databases">
        <title>A Novel Polar Bacteriovorax (B. antarcticus) Isolated from the Biocrust in Antarctica.</title>
        <authorList>
            <person name="Mun W."/>
            <person name="Choi S.Y."/>
            <person name="Mitchell R.J."/>
        </authorList>
    </citation>
    <scope>NUCLEOTIDE SEQUENCE [LARGE SCALE GENOMIC DNA]</scope>
    <source>
        <strain evidence="2 3">PP10</strain>
    </source>
</reference>
<dbReference type="EMBL" id="JAYGJQ010000002">
    <property type="protein sequence ID" value="MEA9356997.1"/>
    <property type="molecule type" value="Genomic_DNA"/>
</dbReference>
<feature type="transmembrane region" description="Helical" evidence="1">
    <location>
        <begin position="409"/>
        <end position="427"/>
    </location>
</feature>
<evidence type="ECO:0008006" key="4">
    <source>
        <dbReference type="Google" id="ProtNLM"/>
    </source>
</evidence>
<dbReference type="PANTHER" id="PTHR33406">
    <property type="entry name" value="MEMBRANE PROTEIN MJ1562-RELATED"/>
    <property type="match status" value="1"/>
</dbReference>
<proteinExistence type="predicted"/>
<dbReference type="Gene3D" id="1.20.1640.10">
    <property type="entry name" value="Multidrug efflux transporter AcrB transmembrane domain"/>
    <property type="match status" value="2"/>
</dbReference>
<evidence type="ECO:0000313" key="2">
    <source>
        <dbReference type="EMBL" id="MEA9356997.1"/>
    </source>
</evidence>
<feature type="transmembrane region" description="Helical" evidence="1">
    <location>
        <begin position="237"/>
        <end position="255"/>
    </location>
</feature>
<dbReference type="PANTHER" id="PTHR33406:SF13">
    <property type="entry name" value="MEMBRANE PROTEIN YDFJ"/>
    <property type="match status" value="1"/>
</dbReference>
<keyword evidence="3" id="KW-1185">Reference proteome</keyword>
<keyword evidence="1" id="KW-0812">Transmembrane</keyword>
<feature type="transmembrane region" description="Helical" evidence="1">
    <location>
        <begin position="261"/>
        <end position="281"/>
    </location>
</feature>
<organism evidence="2 3">
    <name type="scientific">Bacteriovorax antarcticus</name>
    <dbReference type="NCBI Taxonomy" id="3088717"/>
    <lineage>
        <taxon>Bacteria</taxon>
        <taxon>Pseudomonadati</taxon>
        <taxon>Bdellovibrionota</taxon>
        <taxon>Bacteriovoracia</taxon>
        <taxon>Bacteriovoracales</taxon>
        <taxon>Bacteriovoracaceae</taxon>
        <taxon>Bacteriovorax</taxon>
    </lineage>
</organism>
<feature type="transmembrane region" description="Helical" evidence="1">
    <location>
        <begin position="640"/>
        <end position="659"/>
    </location>
</feature>
<feature type="transmembrane region" description="Helical" evidence="1">
    <location>
        <begin position="612"/>
        <end position="634"/>
    </location>
</feature>
<feature type="transmembrane region" description="Helical" evidence="1">
    <location>
        <begin position="293"/>
        <end position="312"/>
    </location>
</feature>
<evidence type="ECO:0000313" key="3">
    <source>
        <dbReference type="Proteomes" id="UP001302274"/>
    </source>
</evidence>
<feature type="transmembrane region" description="Helical" evidence="1">
    <location>
        <begin position="580"/>
        <end position="600"/>
    </location>
</feature>
<keyword evidence="1" id="KW-0472">Membrane</keyword>
<dbReference type="SUPFAM" id="SSF82866">
    <property type="entry name" value="Multidrug efflux transporter AcrB transmembrane domain"/>
    <property type="match status" value="1"/>
</dbReference>
<dbReference type="RefSeq" id="WP_323576891.1">
    <property type="nucleotide sequence ID" value="NZ_JAYGJQ010000002.1"/>
</dbReference>
<sequence length="726" mass="82837">MVKNTPTEAKVGEKSNYLLGLFQGILRYCYVYPKTVILIFLGLFILAVSGLRHIHLELDIYDVKNESFASSSNWFKLRNEFKDPNSLYFVWKPSRVLDSQIHCQWQREIQNVRNKEESITRAFQVYSLRSPIDDSGDLLYKKLLEDPCAENLQSASLNSVQKSYLGPVLLDPNHTTFLTEVSFESANNDGVVPINEIERISNDLLLKNKTIDPKGDVQLLGPLSYRIEFKKILTKDLYINVGLLIFIAIFFRLFLGTWVSGVVYVAITCTTIFYTLGLMGIMGYPVDILTNNLILMTAIAGTADFLFLSFEFFKYDPKKSYHNIITPAFFTTFTTMVGFISLYSSDLEMIRRFGVAAATGAFFEWALLFNLVPAIMGVLKIEKSWVNREKAFDIEHFKKFLKYTPSKKVIYSFLFVSVMAFVAWPFLNYSDSPKNNFPQSHPLRVAIEDFQKKFNWEGNISLLFKKDVSENEMKDINEKVKKHKLVLFIENKKDLLDSWTNNFESKLRKDLIIRDFEGTPLNNRFESPEFKRSVVYLKNINTKELEEFQDFTKKICGDKCIPTGQVLVYLELNKRVSHTMLESFVTSIFLVLIILFTLMHTLKIKGASFKDVAIASLVAPLFMVTVIAVLQVPVNVVTSIFFAALVGLTGDNAIQYLFASNGGTLEKGLALRGDASLVFSLLLIFGSLFFIGQTLIPLKWLGVLFSLGFLVTFIGDYWILKGLNEK</sequence>
<gene>
    <name evidence="2" type="ORF">SHI21_12300</name>
</gene>
<evidence type="ECO:0000256" key="1">
    <source>
        <dbReference type="SAM" id="Phobius"/>
    </source>
</evidence>
<feature type="transmembrane region" description="Helical" evidence="1">
    <location>
        <begin position="31"/>
        <end position="51"/>
    </location>
</feature>
<feature type="transmembrane region" description="Helical" evidence="1">
    <location>
        <begin position="324"/>
        <end position="343"/>
    </location>
</feature>
<dbReference type="Proteomes" id="UP001302274">
    <property type="component" value="Unassembled WGS sequence"/>
</dbReference>
<accession>A0ABU5VVM7</accession>
<name>A0ABU5VVM7_9BACT</name>
<protein>
    <recommendedName>
        <fullName evidence="4">SSD domain-containing protein</fullName>
    </recommendedName>
</protein>